<dbReference type="AlphaFoldDB" id="A0A1G8K1E0"/>
<evidence type="ECO:0008006" key="3">
    <source>
        <dbReference type="Google" id="ProtNLM"/>
    </source>
</evidence>
<sequence>MNDKTLNVQTGGTHEWSMTDPMYIHYERTEATGYREIDALFAEYQLPPKAHFVDVGAGKGRMIFYVNQRFNVPTTAIELNEEVFQLLKANKQAYQQSFPNRASITLENVPAQDFTVLPEHNVFYFFNPFSLMIFDQVMQQIEFSLRKDPRCVDLILYYPMWDFKGYMKDQKNFDLIHYISLPWFEEYVDHFVVYRYTPSND</sequence>
<dbReference type="OrthoDB" id="9780095at2"/>
<organism evidence="1 2">
    <name type="scientific">Dolosicoccus paucivorans</name>
    <dbReference type="NCBI Taxonomy" id="84521"/>
    <lineage>
        <taxon>Bacteria</taxon>
        <taxon>Bacillati</taxon>
        <taxon>Bacillota</taxon>
        <taxon>Bacilli</taxon>
        <taxon>Lactobacillales</taxon>
        <taxon>Aerococcaceae</taxon>
        <taxon>Dolosicoccus</taxon>
    </lineage>
</organism>
<proteinExistence type="predicted"/>
<dbReference type="InterPro" id="IPR029063">
    <property type="entry name" value="SAM-dependent_MTases_sf"/>
</dbReference>
<comment type="caution">
    <text evidence="1">The sequence shown here is derived from an EMBL/GenBank/DDBJ whole genome shotgun (WGS) entry which is preliminary data.</text>
</comment>
<dbReference type="RefSeq" id="WP_092084473.1">
    <property type="nucleotide sequence ID" value="NZ_FNEL01000008.1"/>
</dbReference>
<reference evidence="1 2" key="1">
    <citation type="submission" date="2017-09" db="EMBL/GenBank/DDBJ databases">
        <title>Bacterial strain isolated from the female urinary microbiota.</title>
        <authorList>
            <person name="Thomas-White K."/>
            <person name="Kumar N."/>
            <person name="Forster S."/>
            <person name="Putonti C."/>
            <person name="Lawley T."/>
            <person name="Wolfe A.J."/>
        </authorList>
    </citation>
    <scope>NUCLEOTIDE SEQUENCE [LARGE SCALE GENOMIC DNA]</scope>
    <source>
        <strain evidence="1 2">UMB0852</strain>
    </source>
</reference>
<name>A0A1G8K1E0_9LACT</name>
<evidence type="ECO:0000313" key="2">
    <source>
        <dbReference type="Proteomes" id="UP000235682"/>
    </source>
</evidence>
<keyword evidence="2" id="KW-1185">Reference proteome</keyword>
<accession>A0A1G8K1E0</accession>
<dbReference type="STRING" id="84521.SAMN04487994_100816"/>
<protein>
    <recommendedName>
        <fullName evidence="3">SAM-dependent methyltransferase</fullName>
    </recommendedName>
</protein>
<evidence type="ECO:0000313" key="1">
    <source>
        <dbReference type="EMBL" id="PMC58194.1"/>
    </source>
</evidence>
<gene>
    <name evidence="1" type="ORF">CJ205_05520</name>
</gene>
<dbReference type="EMBL" id="PNHE01000021">
    <property type="protein sequence ID" value="PMC58194.1"/>
    <property type="molecule type" value="Genomic_DNA"/>
</dbReference>
<dbReference type="CDD" id="cd02440">
    <property type="entry name" value="AdoMet_MTases"/>
    <property type="match status" value="1"/>
</dbReference>
<dbReference type="Gene3D" id="3.40.50.150">
    <property type="entry name" value="Vaccinia Virus protein VP39"/>
    <property type="match status" value="1"/>
</dbReference>
<dbReference type="Proteomes" id="UP000235682">
    <property type="component" value="Unassembled WGS sequence"/>
</dbReference>
<dbReference type="SUPFAM" id="SSF53335">
    <property type="entry name" value="S-adenosyl-L-methionine-dependent methyltransferases"/>
    <property type="match status" value="1"/>
</dbReference>